<dbReference type="Proteomes" id="UP001174934">
    <property type="component" value="Unassembled WGS sequence"/>
</dbReference>
<accession>A0AA39TWU1</accession>
<gene>
    <name evidence="2" type="ORF">B0T17DRAFT_544926</name>
</gene>
<dbReference type="Pfam" id="PF00646">
    <property type="entry name" value="F-box"/>
    <property type="match status" value="1"/>
</dbReference>
<proteinExistence type="predicted"/>
<evidence type="ECO:0000313" key="2">
    <source>
        <dbReference type="EMBL" id="KAK0610568.1"/>
    </source>
</evidence>
<dbReference type="PROSITE" id="PS50181">
    <property type="entry name" value="FBOX"/>
    <property type="match status" value="1"/>
</dbReference>
<keyword evidence="3" id="KW-1185">Reference proteome</keyword>
<comment type="caution">
    <text evidence="2">The sequence shown here is derived from an EMBL/GenBank/DDBJ whole genome shotgun (WGS) entry which is preliminary data.</text>
</comment>
<dbReference type="AlphaFoldDB" id="A0AA39TWU1"/>
<organism evidence="2 3">
    <name type="scientific">Bombardia bombarda</name>
    <dbReference type="NCBI Taxonomy" id="252184"/>
    <lineage>
        <taxon>Eukaryota</taxon>
        <taxon>Fungi</taxon>
        <taxon>Dikarya</taxon>
        <taxon>Ascomycota</taxon>
        <taxon>Pezizomycotina</taxon>
        <taxon>Sordariomycetes</taxon>
        <taxon>Sordariomycetidae</taxon>
        <taxon>Sordariales</taxon>
        <taxon>Lasiosphaeriaceae</taxon>
        <taxon>Bombardia</taxon>
    </lineage>
</organism>
<protein>
    <recommendedName>
        <fullName evidence="1">F-box domain-containing protein</fullName>
    </recommendedName>
</protein>
<name>A0AA39TWU1_9PEZI</name>
<reference evidence="2" key="1">
    <citation type="submission" date="2023-06" db="EMBL/GenBank/DDBJ databases">
        <title>Genome-scale phylogeny and comparative genomics of the fungal order Sordariales.</title>
        <authorList>
            <consortium name="Lawrence Berkeley National Laboratory"/>
            <person name="Hensen N."/>
            <person name="Bonometti L."/>
            <person name="Westerberg I."/>
            <person name="Brannstrom I.O."/>
            <person name="Guillou S."/>
            <person name="Cros-Aarteil S."/>
            <person name="Calhoun S."/>
            <person name="Haridas S."/>
            <person name="Kuo A."/>
            <person name="Mondo S."/>
            <person name="Pangilinan J."/>
            <person name="Riley R."/>
            <person name="LaButti K."/>
            <person name="Andreopoulos B."/>
            <person name="Lipzen A."/>
            <person name="Chen C."/>
            <person name="Yanf M."/>
            <person name="Daum C."/>
            <person name="Ng V."/>
            <person name="Clum A."/>
            <person name="Steindorff A."/>
            <person name="Ohm R."/>
            <person name="Martin F."/>
            <person name="Silar P."/>
            <person name="Natvig D."/>
            <person name="Lalanne C."/>
            <person name="Gautier V."/>
            <person name="Ament-velasquez S.L."/>
            <person name="Kruys A."/>
            <person name="Hutchinson M.I."/>
            <person name="Powell A.J."/>
            <person name="Barry K."/>
            <person name="Miller A.N."/>
            <person name="Grigoriev I.V."/>
            <person name="Debuchy R."/>
            <person name="Gladieux P."/>
            <person name="Thoren M.H."/>
            <person name="Johannesson H."/>
        </authorList>
    </citation>
    <scope>NUCLEOTIDE SEQUENCE</scope>
    <source>
        <strain evidence="2">SMH3391-2</strain>
    </source>
</reference>
<evidence type="ECO:0000313" key="3">
    <source>
        <dbReference type="Proteomes" id="UP001174934"/>
    </source>
</evidence>
<dbReference type="EMBL" id="JAULSR010000010">
    <property type="protein sequence ID" value="KAK0610568.1"/>
    <property type="molecule type" value="Genomic_DNA"/>
</dbReference>
<dbReference type="InterPro" id="IPR001810">
    <property type="entry name" value="F-box_dom"/>
</dbReference>
<evidence type="ECO:0000259" key="1">
    <source>
        <dbReference type="PROSITE" id="PS50181"/>
    </source>
</evidence>
<sequence>MTSTTSPLLELPIELYLDIVDYLPLSAVATLSLTCKAAFEITRIWKKQLWIQLRRNKSRKHHTIPFKTCPNLPERMELLKALSKDLPRHEPCYFCATLHRLPDLENPMPQAEDIIRIGKKKKADWKELKWCWWQEHGPRWYGGRWGLRFRDVSLVMQRHMLGDGFGRPLSSISTSTDWERLYSDLEGFVKLDTEAAFINNDLVLHVAHKMWCPIDLSVMPRAHSDEHDVLKYVPFNIAIHLMATYEWELDLARPETRAFDPLYSSMGIDCHYTDEGSAIDEIDEKWPREASVSLPACDTGRRRYCQYIYDVTVRIHCDSKLGFEVIVDMWVNCGQYSFESPHEGGWLWLWYDKTTSNYFVDRFQQSLETPEWSDIKTDERVTEVTKAPYEHFRLGRGESGISHPSSAAVLDHWRKVGYGVNVTGEVKDQETAGAGEQKNP</sequence>
<feature type="domain" description="F-box" evidence="1">
    <location>
        <begin position="5"/>
        <end position="53"/>
    </location>
</feature>